<keyword evidence="1" id="KW-0472">Membrane</keyword>
<evidence type="ECO:0000313" key="2">
    <source>
        <dbReference type="EMBL" id="TCU03213.1"/>
    </source>
</evidence>
<dbReference type="Proteomes" id="UP001060123">
    <property type="component" value="Plasmid pWSM1592_2"/>
</dbReference>
<keyword evidence="1" id="KW-1133">Transmembrane helix</keyword>
<reference evidence="3" key="2">
    <citation type="submission" date="2022-09" db="EMBL/GenBank/DDBJ databases">
        <title>Australian commercial rhizobial inoculants.</title>
        <authorList>
            <person name="Kohlmeier M.G."/>
            <person name="O'Hara G.W."/>
            <person name="Colombi E."/>
            <person name="Ramsay J.P."/>
            <person name="Terpolilli J."/>
        </authorList>
    </citation>
    <scope>NUCLEOTIDE SEQUENCE</scope>
    <source>
        <strain evidence="3">WSM1592</strain>
        <plasmid evidence="3">pWSM1592_2</plasmid>
    </source>
</reference>
<protein>
    <submittedName>
        <fullName evidence="3">DUF4381 domain-containing protein</fullName>
    </submittedName>
    <submittedName>
        <fullName evidence="2">Uncharacterized protein DUF4381</fullName>
    </submittedName>
</protein>
<dbReference type="Proteomes" id="UP000294576">
    <property type="component" value="Unassembled WGS sequence"/>
</dbReference>
<dbReference type="AlphaFoldDB" id="A0A4R3PQ74"/>
<dbReference type="Pfam" id="PF14316">
    <property type="entry name" value="DUF4381"/>
    <property type="match status" value="1"/>
</dbReference>
<keyword evidence="5" id="KW-1185">Reference proteome</keyword>
<organism evidence="2 4">
    <name type="scientific">Rhizobium sullae</name>
    <name type="common">Rhizobium hedysari</name>
    <dbReference type="NCBI Taxonomy" id="50338"/>
    <lineage>
        <taxon>Bacteria</taxon>
        <taxon>Pseudomonadati</taxon>
        <taxon>Pseudomonadota</taxon>
        <taxon>Alphaproteobacteria</taxon>
        <taxon>Hyphomicrobiales</taxon>
        <taxon>Rhizobiaceae</taxon>
        <taxon>Rhizobium/Agrobacterium group</taxon>
        <taxon>Rhizobium</taxon>
    </lineage>
</organism>
<feature type="transmembrane region" description="Helical" evidence="1">
    <location>
        <begin position="6"/>
        <end position="26"/>
    </location>
</feature>
<dbReference type="EMBL" id="CP104145">
    <property type="protein sequence ID" value="UWU19424.1"/>
    <property type="molecule type" value="Genomic_DNA"/>
</dbReference>
<sequence length="141" mass="15723">MPQTWGWLVVALALVTAVLLWCAIAYRRWRRNAYRREALKLLGEVAAAMGNPDTKEQAVNDLGELLKRTALAAWPREEVAATSGAEWVAFLEANGGYDVGEALRTFINGLEYQRGQPMTSALTDELAADARRWIERHHVSA</sequence>
<evidence type="ECO:0000313" key="4">
    <source>
        <dbReference type="Proteomes" id="UP000294576"/>
    </source>
</evidence>
<dbReference type="RefSeq" id="WP_260308660.1">
    <property type="nucleotide sequence ID" value="NZ_CP104145.1"/>
</dbReference>
<geneLocation type="plasmid" evidence="3 5">
    <name>pWSM1592_2</name>
</geneLocation>
<name>A0A4R3PQ74_RHISU</name>
<proteinExistence type="predicted"/>
<keyword evidence="3" id="KW-0614">Plasmid</keyword>
<gene>
    <name evidence="2" type="ORF">EV132_1508</name>
    <name evidence="3" type="ORF">N2599_34760</name>
</gene>
<keyword evidence="1" id="KW-0812">Transmembrane</keyword>
<evidence type="ECO:0000256" key="1">
    <source>
        <dbReference type="SAM" id="Phobius"/>
    </source>
</evidence>
<reference evidence="2 4" key="1">
    <citation type="submission" date="2019-03" db="EMBL/GenBank/DDBJ databases">
        <title>Genomic Encyclopedia of Type Strains, Phase IV (KMG-V): Genome sequencing to study the core and pangenomes of soil and plant-associated prokaryotes.</title>
        <authorList>
            <person name="Whitman W."/>
        </authorList>
    </citation>
    <scope>NUCLEOTIDE SEQUENCE [LARGE SCALE GENOMIC DNA]</scope>
    <source>
        <strain evidence="2 4">Hc14</strain>
    </source>
</reference>
<dbReference type="InterPro" id="IPR025489">
    <property type="entry name" value="DUF4381"/>
</dbReference>
<accession>A0A4R3PQ74</accession>
<dbReference type="EMBL" id="SMBH01000050">
    <property type="protein sequence ID" value="TCU03213.1"/>
    <property type="molecule type" value="Genomic_DNA"/>
</dbReference>
<evidence type="ECO:0000313" key="3">
    <source>
        <dbReference type="EMBL" id="UWU19424.1"/>
    </source>
</evidence>
<evidence type="ECO:0000313" key="5">
    <source>
        <dbReference type="Proteomes" id="UP001060123"/>
    </source>
</evidence>